<gene>
    <name evidence="3" type="ORF">I6U50_12815</name>
</gene>
<dbReference type="RefSeq" id="WP_198627861.1">
    <property type="nucleotide sequence ID" value="NZ_JAEHNY010000012.1"/>
</dbReference>
<organism evidence="3 4">
    <name type="scientific">Salegentibacter maritimus</name>
    <dbReference type="NCBI Taxonomy" id="2794347"/>
    <lineage>
        <taxon>Bacteria</taxon>
        <taxon>Pseudomonadati</taxon>
        <taxon>Bacteroidota</taxon>
        <taxon>Flavobacteriia</taxon>
        <taxon>Flavobacteriales</taxon>
        <taxon>Flavobacteriaceae</taxon>
        <taxon>Salegentibacter</taxon>
    </lineage>
</organism>
<evidence type="ECO:0000259" key="2">
    <source>
        <dbReference type="Pfam" id="PF03372"/>
    </source>
</evidence>
<keyword evidence="4" id="KW-1185">Reference proteome</keyword>
<protein>
    <submittedName>
        <fullName evidence="3">Endonuclease/exonuclease/phosphatase family protein</fullName>
    </submittedName>
</protein>
<reference evidence="3 4" key="1">
    <citation type="submission" date="2020-12" db="EMBL/GenBank/DDBJ databases">
        <title>Salegentibacter orientalis sp. nov., isolated from costal sediment.</title>
        <authorList>
            <person name="Lian F.-B."/>
        </authorList>
    </citation>
    <scope>NUCLEOTIDE SEQUENCE [LARGE SCALE GENOMIC DNA]</scope>
    <source>
        <strain evidence="3 4">F60176</strain>
    </source>
</reference>
<dbReference type="Gene3D" id="3.60.10.10">
    <property type="entry name" value="Endonuclease/exonuclease/phosphatase"/>
    <property type="match status" value="1"/>
</dbReference>
<dbReference type="PANTHER" id="PTHR12121">
    <property type="entry name" value="CARBON CATABOLITE REPRESSOR PROTEIN 4"/>
    <property type="match status" value="1"/>
</dbReference>
<feature type="domain" description="Endonuclease/exonuclease/phosphatase" evidence="2">
    <location>
        <begin position="28"/>
        <end position="273"/>
    </location>
</feature>
<sequence length="289" mass="33390">MKKILSIAFLLISILGNAQKADNSLMLASYNIRWNSPDDGVNKWENRKEWLAKSIRFFEIDIVGAQEVTYPQLMDMEKLLPNYHFIGEGRDGGKKGEHSPIFYAKDRFEVLDSNTFWLSETPKVTASKGWDAALPRIVTWAKFKDKKEGKTFYFFNTHFDHKGAIARKESAELIAAKIKEIAGNEPVVLSGDFNIAPDSAPYRTLIKRQLEDSFLNLDKEQIYTPGYTFNSWDITASGDRYRIDYIFYKGEDLFPVKYHVLDGQRGERFISDHFPVIVKFEWKVSSKEN</sequence>
<accession>A0ABS0TLN8</accession>
<dbReference type="EMBL" id="JAEHNY010000012">
    <property type="protein sequence ID" value="MBI6120903.1"/>
    <property type="molecule type" value="Genomic_DNA"/>
</dbReference>
<name>A0ABS0TLN8_9FLAO</name>
<dbReference type="CDD" id="cd09083">
    <property type="entry name" value="EEP-1"/>
    <property type="match status" value="1"/>
</dbReference>
<dbReference type="InterPro" id="IPR036691">
    <property type="entry name" value="Endo/exonu/phosph_ase_sf"/>
</dbReference>
<dbReference type="InterPro" id="IPR050410">
    <property type="entry name" value="CCR4/nocturin_mRNA_transcr"/>
</dbReference>
<evidence type="ECO:0000256" key="1">
    <source>
        <dbReference type="SAM" id="SignalP"/>
    </source>
</evidence>
<keyword evidence="3" id="KW-0255">Endonuclease</keyword>
<feature type="signal peptide" evidence="1">
    <location>
        <begin position="1"/>
        <end position="20"/>
    </location>
</feature>
<dbReference type="GO" id="GO:0004519">
    <property type="term" value="F:endonuclease activity"/>
    <property type="evidence" value="ECO:0007669"/>
    <property type="project" value="UniProtKB-KW"/>
</dbReference>
<keyword evidence="3" id="KW-0378">Hydrolase</keyword>
<dbReference type="PANTHER" id="PTHR12121:SF36">
    <property type="entry name" value="ENDONUCLEASE_EXONUCLEASE_PHOSPHATASE DOMAIN-CONTAINING PROTEIN"/>
    <property type="match status" value="1"/>
</dbReference>
<dbReference type="Proteomes" id="UP000635665">
    <property type="component" value="Unassembled WGS sequence"/>
</dbReference>
<evidence type="ECO:0000313" key="4">
    <source>
        <dbReference type="Proteomes" id="UP000635665"/>
    </source>
</evidence>
<keyword evidence="3" id="KW-0540">Nuclease</keyword>
<dbReference type="Pfam" id="PF03372">
    <property type="entry name" value="Exo_endo_phos"/>
    <property type="match status" value="1"/>
</dbReference>
<evidence type="ECO:0000313" key="3">
    <source>
        <dbReference type="EMBL" id="MBI6120903.1"/>
    </source>
</evidence>
<feature type="chain" id="PRO_5046620240" evidence="1">
    <location>
        <begin position="21"/>
        <end position="289"/>
    </location>
</feature>
<comment type="caution">
    <text evidence="3">The sequence shown here is derived from an EMBL/GenBank/DDBJ whole genome shotgun (WGS) entry which is preliminary data.</text>
</comment>
<dbReference type="InterPro" id="IPR005135">
    <property type="entry name" value="Endo/exonuclease/phosphatase"/>
</dbReference>
<keyword evidence="1" id="KW-0732">Signal</keyword>
<proteinExistence type="predicted"/>
<dbReference type="SUPFAM" id="SSF56219">
    <property type="entry name" value="DNase I-like"/>
    <property type="match status" value="1"/>
</dbReference>